<dbReference type="PRINTS" id="PR00081">
    <property type="entry name" value="GDHRDH"/>
</dbReference>
<accession>A0ABV9KQA4</accession>
<evidence type="ECO:0000256" key="1">
    <source>
        <dbReference type="ARBA" id="ARBA00006484"/>
    </source>
</evidence>
<dbReference type="PRINTS" id="PR00080">
    <property type="entry name" value="SDRFAMILY"/>
</dbReference>
<proteinExistence type="inferred from homology"/>
<dbReference type="EMBL" id="JBHSGI010000034">
    <property type="protein sequence ID" value="MFC4671776.1"/>
    <property type="molecule type" value="Genomic_DNA"/>
</dbReference>
<comment type="caution">
    <text evidence="2">The sequence shown here is derived from an EMBL/GenBank/DDBJ whole genome shotgun (WGS) entry which is preliminary data.</text>
</comment>
<keyword evidence="2" id="KW-0560">Oxidoreductase</keyword>
<dbReference type="InterPro" id="IPR002347">
    <property type="entry name" value="SDR_fam"/>
</dbReference>
<dbReference type="GO" id="GO:0016491">
    <property type="term" value="F:oxidoreductase activity"/>
    <property type="evidence" value="ECO:0007669"/>
    <property type="project" value="UniProtKB-KW"/>
</dbReference>
<dbReference type="PROSITE" id="PS00061">
    <property type="entry name" value="ADH_SHORT"/>
    <property type="match status" value="1"/>
</dbReference>
<dbReference type="InterPro" id="IPR036291">
    <property type="entry name" value="NAD(P)-bd_dom_sf"/>
</dbReference>
<name>A0ABV9KQA4_9RHOB</name>
<sequence>MKRVDGRTALVTGAAEGLGKAIAARLVAEGAKVVITDRDAAAIERAQADLPGVTFRQVDMMDETALNETLSALIGEGFAFDILVNNAGGSLHTPRAFFEETEEDWARVMGLNVTAAVRTMRAVLPGMVDRRYGRVINLGSKAGRYGSLFTGCNYVAAKGAMQSMTLQLAQEFGPHGITCNAVCPGAIHTPRVLSLLNQRMSAQEQQAVIDSIPVRRAGRVEDVAAAVLFFAADEAGFLTGQLLDVNGGQGMAS</sequence>
<protein>
    <submittedName>
        <fullName evidence="2">SDR family NAD(P)-dependent oxidoreductase</fullName>
        <ecNumber evidence="2">1.1.1.-</ecNumber>
    </submittedName>
</protein>
<keyword evidence="3" id="KW-1185">Reference proteome</keyword>
<dbReference type="Pfam" id="PF13561">
    <property type="entry name" value="adh_short_C2"/>
    <property type="match status" value="1"/>
</dbReference>
<dbReference type="Gene3D" id="3.40.50.720">
    <property type="entry name" value="NAD(P)-binding Rossmann-like Domain"/>
    <property type="match status" value="1"/>
</dbReference>
<comment type="similarity">
    <text evidence="1">Belongs to the short-chain dehydrogenases/reductases (SDR) family.</text>
</comment>
<dbReference type="EC" id="1.1.1.-" evidence="2"/>
<organism evidence="2 3">
    <name type="scientific">Seohaeicola nanhaiensis</name>
    <dbReference type="NCBI Taxonomy" id="1387282"/>
    <lineage>
        <taxon>Bacteria</taxon>
        <taxon>Pseudomonadati</taxon>
        <taxon>Pseudomonadota</taxon>
        <taxon>Alphaproteobacteria</taxon>
        <taxon>Rhodobacterales</taxon>
        <taxon>Roseobacteraceae</taxon>
        <taxon>Seohaeicola</taxon>
    </lineage>
</organism>
<dbReference type="InterPro" id="IPR020904">
    <property type="entry name" value="Sc_DH/Rdtase_CS"/>
</dbReference>
<evidence type="ECO:0000313" key="3">
    <source>
        <dbReference type="Proteomes" id="UP001595973"/>
    </source>
</evidence>
<dbReference type="CDD" id="cd05233">
    <property type="entry name" value="SDR_c"/>
    <property type="match status" value="1"/>
</dbReference>
<evidence type="ECO:0000313" key="2">
    <source>
        <dbReference type="EMBL" id="MFC4671776.1"/>
    </source>
</evidence>
<gene>
    <name evidence="2" type="ORF">ACFO5X_24710</name>
</gene>
<dbReference type="SUPFAM" id="SSF51735">
    <property type="entry name" value="NAD(P)-binding Rossmann-fold domains"/>
    <property type="match status" value="1"/>
</dbReference>
<dbReference type="Proteomes" id="UP001595973">
    <property type="component" value="Unassembled WGS sequence"/>
</dbReference>
<dbReference type="PANTHER" id="PTHR42879">
    <property type="entry name" value="3-OXOACYL-(ACYL-CARRIER-PROTEIN) REDUCTASE"/>
    <property type="match status" value="1"/>
</dbReference>
<dbReference type="RefSeq" id="WP_380722655.1">
    <property type="nucleotide sequence ID" value="NZ_JBHSGI010000034.1"/>
</dbReference>
<dbReference type="PANTHER" id="PTHR42879:SF2">
    <property type="entry name" value="3-OXOACYL-[ACYL-CARRIER-PROTEIN] REDUCTASE FABG"/>
    <property type="match status" value="1"/>
</dbReference>
<reference evidence="3" key="1">
    <citation type="journal article" date="2019" name="Int. J. Syst. Evol. Microbiol.">
        <title>The Global Catalogue of Microorganisms (GCM) 10K type strain sequencing project: providing services to taxonomists for standard genome sequencing and annotation.</title>
        <authorList>
            <consortium name="The Broad Institute Genomics Platform"/>
            <consortium name="The Broad Institute Genome Sequencing Center for Infectious Disease"/>
            <person name="Wu L."/>
            <person name="Ma J."/>
        </authorList>
    </citation>
    <scope>NUCLEOTIDE SEQUENCE [LARGE SCALE GENOMIC DNA]</scope>
    <source>
        <strain evidence="3">CGMCC 4.7283</strain>
    </source>
</reference>
<dbReference type="InterPro" id="IPR050259">
    <property type="entry name" value="SDR"/>
</dbReference>